<organism evidence="1 2">
    <name type="scientific">Cetraspora pellucida</name>
    <dbReference type="NCBI Taxonomy" id="1433469"/>
    <lineage>
        <taxon>Eukaryota</taxon>
        <taxon>Fungi</taxon>
        <taxon>Fungi incertae sedis</taxon>
        <taxon>Mucoromycota</taxon>
        <taxon>Glomeromycotina</taxon>
        <taxon>Glomeromycetes</taxon>
        <taxon>Diversisporales</taxon>
        <taxon>Gigasporaceae</taxon>
        <taxon>Cetraspora</taxon>
    </lineage>
</organism>
<keyword evidence="2" id="KW-1185">Reference proteome</keyword>
<proteinExistence type="predicted"/>
<sequence length="167" mass="19312">LWSSHTDEPYIGITVGWLDPKDWTLKEGLLAYEKIKRRHTVAATTDNDANVVKAIQLIAYNQSYFVFHGSPKQTENLKNTQYEDEEYNTNLLDKLNKITNQDQLNRSSDDEDMVSNQQLQFKNHYAIKLPDTTKGVLKKIKAAIYLSICQYWDFPKEITLLSALLDP</sequence>
<reference evidence="1" key="1">
    <citation type="submission" date="2021-06" db="EMBL/GenBank/DDBJ databases">
        <authorList>
            <person name="Kallberg Y."/>
            <person name="Tangrot J."/>
            <person name="Rosling A."/>
        </authorList>
    </citation>
    <scope>NUCLEOTIDE SEQUENCE</scope>
    <source>
        <strain evidence="1">FL966</strain>
    </source>
</reference>
<accession>A0A9N9JH88</accession>
<protein>
    <submittedName>
        <fullName evidence="1">19981_t:CDS:1</fullName>
    </submittedName>
</protein>
<name>A0A9N9JH88_9GLOM</name>
<dbReference type="EMBL" id="CAJVQA010023654">
    <property type="protein sequence ID" value="CAG8779244.1"/>
    <property type="molecule type" value="Genomic_DNA"/>
</dbReference>
<dbReference type="OrthoDB" id="1607513at2759"/>
<feature type="non-terminal residue" evidence="1">
    <location>
        <position position="1"/>
    </location>
</feature>
<comment type="caution">
    <text evidence="1">The sequence shown here is derived from an EMBL/GenBank/DDBJ whole genome shotgun (WGS) entry which is preliminary data.</text>
</comment>
<evidence type="ECO:0000313" key="1">
    <source>
        <dbReference type="EMBL" id="CAG8779244.1"/>
    </source>
</evidence>
<dbReference type="AlphaFoldDB" id="A0A9N9JH88"/>
<gene>
    <name evidence="1" type="ORF">CPELLU_LOCUS16293</name>
</gene>
<dbReference type="Proteomes" id="UP000789759">
    <property type="component" value="Unassembled WGS sequence"/>
</dbReference>
<evidence type="ECO:0000313" key="2">
    <source>
        <dbReference type="Proteomes" id="UP000789759"/>
    </source>
</evidence>